<feature type="domain" description="OmpR/PhoB-type" evidence="7">
    <location>
        <begin position="34"/>
        <end position="109"/>
    </location>
</feature>
<dbReference type="SUPFAM" id="SSF52540">
    <property type="entry name" value="P-loop containing nucleoside triphosphate hydrolases"/>
    <property type="match status" value="1"/>
</dbReference>
<sequence>MSGPSQLPPCPRDRAEPAAWTFRVLGPLAVERDGVELPVGPGKQRALLVSLLLDANHLVPLDRLVELLWEGEPPRSAVANIRTYASQLRVTVADRDVQRVVWRPPGYLFTAADEEVDLLTYKRLGEQARRAQADGDLPTALNRLTAALGLWRGAAAEDVSRTDRLGARLSGLDEHRVNLIEEWMDARLRLGDHREALAELRRLTGAHPLRERLWCQLMLASYRVGSTGPALQVFEEARQLLADQLGAEPGPELAKLHTAILRHDPALLTVDAPPVDLTHVPRRPRPVPCELPLSVSTLVGREQELATIRAAATAAGAGPSGVDGPGRTAAAHTPAGHAGTAGGTRPVIVAVHGPGGIGKSALAVHVAHELRQYYPDGQIYVDLHGSTVGLTAEDPSEVLRRFLRTLGAESEQPVGDDEAAAHFRSLTADRKMIIVLDNAVDEAQVRPLLPASAETLVLVTSRRMLAALDGPVHLELRPISPDAACALLGQLAGSERVRAEPEELGRIAALCDHLPLALRVVGARLASQPDRPLSALSAQLSHQRGRLDALCYGDLAVRSSLAVGFLRLTTGAKLFRLLGGVRLPDFGTAVASAVLDGSTAATERALDELVDARLLEQTRPGRYRMHDLVRLYAGELGADDRDSGCALHRVLCCYLSTARRAVAMLRPGLHRHGTDQFVEADDRVRLAGPAEALAWLEAERAGMIEVARQVYDAEPELARSVPLLTAALYQYLATHDYWDELDELAGLARTVAVRLDDRRAEATALTCLAGVARHRGRLAEARTHLDRAITIRCALGDRRALAALLSHLGMTCAQAGDRTAALENLRHSIQLHQTHGTRTGEGIARHEAAEVLCLLGRHAEAGGMFAEALEIRRAVGDRLGEAITMTGLGKLACRRGAYDDAVTMLSDALPRCVEFGARHYEWQALVWRAYAWTRLDRLDLAVTDLAQALAMSRARGNPREEGLTARLLGVVWCRRGRAATAAEYESRAVELLGDECPRAVGDQVPLDLWR</sequence>
<keyword evidence="10" id="KW-1185">Reference proteome</keyword>
<proteinExistence type="inferred from homology"/>
<dbReference type="InterPro" id="IPR005158">
    <property type="entry name" value="BTAD"/>
</dbReference>
<protein>
    <submittedName>
        <fullName evidence="9">BTAD domain-containing putative transcriptional regulator</fullName>
    </submittedName>
</protein>
<dbReference type="CDD" id="cd15831">
    <property type="entry name" value="BTAD"/>
    <property type="match status" value="1"/>
</dbReference>
<dbReference type="SUPFAM" id="SSF46894">
    <property type="entry name" value="C-terminal effector domain of the bipartite response regulators"/>
    <property type="match status" value="1"/>
</dbReference>
<keyword evidence="2" id="KW-0805">Transcription regulation</keyword>
<dbReference type="InterPro" id="IPR003593">
    <property type="entry name" value="AAA+_ATPase"/>
</dbReference>
<dbReference type="InterPro" id="IPR016032">
    <property type="entry name" value="Sig_transdc_resp-reg_C-effctor"/>
</dbReference>
<dbReference type="InterPro" id="IPR002182">
    <property type="entry name" value="NB-ARC"/>
</dbReference>
<organism evidence="9 10">
    <name type="scientific">Micromonospora cathayae</name>
    <dbReference type="NCBI Taxonomy" id="3028804"/>
    <lineage>
        <taxon>Bacteria</taxon>
        <taxon>Bacillati</taxon>
        <taxon>Actinomycetota</taxon>
        <taxon>Actinomycetes</taxon>
        <taxon>Micromonosporales</taxon>
        <taxon>Micromonosporaceae</taxon>
        <taxon>Micromonospora</taxon>
    </lineage>
</organism>
<feature type="domain" description="AAA+ ATPase" evidence="6">
    <location>
        <begin position="345"/>
        <end position="480"/>
    </location>
</feature>
<evidence type="ECO:0000313" key="10">
    <source>
        <dbReference type="Proteomes" id="UP001219605"/>
    </source>
</evidence>
<keyword evidence="4" id="KW-0804">Transcription</keyword>
<dbReference type="Gene3D" id="3.40.50.300">
    <property type="entry name" value="P-loop containing nucleotide triphosphate hydrolases"/>
    <property type="match status" value="1"/>
</dbReference>
<gene>
    <name evidence="9" type="ORF">PVK37_20585</name>
</gene>
<evidence type="ECO:0000256" key="1">
    <source>
        <dbReference type="ARBA" id="ARBA00005820"/>
    </source>
</evidence>
<dbReference type="InterPro" id="IPR036388">
    <property type="entry name" value="WH-like_DNA-bd_sf"/>
</dbReference>
<dbReference type="Pfam" id="PF00931">
    <property type="entry name" value="NB-ARC"/>
    <property type="match status" value="1"/>
</dbReference>
<evidence type="ECO:0000313" key="9">
    <source>
        <dbReference type="EMBL" id="WDZ82863.1"/>
    </source>
</evidence>
<dbReference type="PRINTS" id="PR00364">
    <property type="entry name" value="DISEASERSIST"/>
</dbReference>
<dbReference type="EMBL" id="CP118615">
    <property type="protein sequence ID" value="WDZ82863.1"/>
    <property type="molecule type" value="Genomic_DNA"/>
</dbReference>
<evidence type="ECO:0000259" key="6">
    <source>
        <dbReference type="SMART" id="SM00382"/>
    </source>
</evidence>
<dbReference type="Gene3D" id="1.25.40.10">
    <property type="entry name" value="Tetratricopeptide repeat domain"/>
    <property type="match status" value="2"/>
</dbReference>
<dbReference type="InterPro" id="IPR051677">
    <property type="entry name" value="AfsR-DnrI-RedD_regulator"/>
</dbReference>
<evidence type="ECO:0000256" key="5">
    <source>
        <dbReference type="SAM" id="MobiDB-lite"/>
    </source>
</evidence>
<evidence type="ECO:0000256" key="3">
    <source>
        <dbReference type="ARBA" id="ARBA00023125"/>
    </source>
</evidence>
<evidence type="ECO:0000259" key="8">
    <source>
        <dbReference type="SMART" id="SM01043"/>
    </source>
</evidence>
<dbReference type="Proteomes" id="UP001219605">
    <property type="component" value="Chromosome"/>
</dbReference>
<dbReference type="PANTHER" id="PTHR35807:SF1">
    <property type="entry name" value="TRANSCRIPTIONAL REGULATOR REDD"/>
    <property type="match status" value="1"/>
</dbReference>
<dbReference type="InterPro" id="IPR027417">
    <property type="entry name" value="P-loop_NTPase"/>
</dbReference>
<feature type="region of interest" description="Disordered" evidence="5">
    <location>
        <begin position="314"/>
        <end position="343"/>
    </location>
</feature>
<keyword evidence="3" id="KW-0238">DNA-binding</keyword>
<comment type="similarity">
    <text evidence="1">Belongs to the AfsR/DnrI/RedD regulatory family.</text>
</comment>
<dbReference type="SUPFAM" id="SSF48452">
    <property type="entry name" value="TPR-like"/>
    <property type="match status" value="3"/>
</dbReference>
<evidence type="ECO:0000256" key="2">
    <source>
        <dbReference type="ARBA" id="ARBA00023015"/>
    </source>
</evidence>
<dbReference type="InterPro" id="IPR001867">
    <property type="entry name" value="OmpR/PhoB-type_DNA-bd"/>
</dbReference>
<dbReference type="SMART" id="SM01043">
    <property type="entry name" value="BTAD"/>
    <property type="match status" value="1"/>
</dbReference>
<dbReference type="InterPro" id="IPR011990">
    <property type="entry name" value="TPR-like_helical_dom_sf"/>
</dbReference>
<dbReference type="Pfam" id="PF13424">
    <property type="entry name" value="TPR_12"/>
    <property type="match status" value="2"/>
</dbReference>
<dbReference type="SMART" id="SM00382">
    <property type="entry name" value="AAA"/>
    <property type="match status" value="1"/>
</dbReference>
<dbReference type="InterPro" id="IPR019734">
    <property type="entry name" value="TPR_rpt"/>
</dbReference>
<dbReference type="SMART" id="SM00862">
    <property type="entry name" value="Trans_reg_C"/>
    <property type="match status" value="1"/>
</dbReference>
<name>A0ABY7ZK21_9ACTN</name>
<evidence type="ECO:0000259" key="7">
    <source>
        <dbReference type="SMART" id="SM00862"/>
    </source>
</evidence>
<reference evidence="9 10" key="1">
    <citation type="submission" date="2023-02" db="EMBL/GenBank/DDBJ databases">
        <authorList>
            <person name="Mo P."/>
        </authorList>
    </citation>
    <scope>NUCLEOTIDE SEQUENCE [LARGE SCALE GENOMIC DNA]</scope>
    <source>
        <strain evidence="9 10">HUAS 3</strain>
    </source>
</reference>
<dbReference type="Gene3D" id="1.10.10.10">
    <property type="entry name" value="Winged helix-like DNA-binding domain superfamily/Winged helix DNA-binding domain"/>
    <property type="match status" value="1"/>
</dbReference>
<dbReference type="PANTHER" id="PTHR35807">
    <property type="entry name" value="TRANSCRIPTIONAL REGULATOR REDD-RELATED"/>
    <property type="match status" value="1"/>
</dbReference>
<feature type="compositionally biased region" description="Low complexity" evidence="5">
    <location>
        <begin position="325"/>
        <end position="338"/>
    </location>
</feature>
<evidence type="ECO:0000256" key="4">
    <source>
        <dbReference type="ARBA" id="ARBA00023163"/>
    </source>
</evidence>
<dbReference type="Pfam" id="PF03704">
    <property type="entry name" value="BTAD"/>
    <property type="match status" value="1"/>
</dbReference>
<dbReference type="SMART" id="SM00028">
    <property type="entry name" value="TPR"/>
    <property type="match status" value="5"/>
</dbReference>
<accession>A0ABY7ZK21</accession>
<feature type="domain" description="Bacterial transcriptional activator" evidence="8">
    <location>
        <begin position="116"/>
        <end position="261"/>
    </location>
</feature>
<dbReference type="RefSeq" id="WP_275029211.1">
    <property type="nucleotide sequence ID" value="NZ_CP118615.1"/>
</dbReference>